<name>A0A0H2WDC1_BURMA</name>
<evidence type="ECO:0000313" key="2">
    <source>
        <dbReference type="EMBL" id="AAU46644.1"/>
    </source>
</evidence>
<dbReference type="Proteomes" id="UP000006693">
    <property type="component" value="Chromosome 2"/>
</dbReference>
<feature type="region of interest" description="Disordered" evidence="1">
    <location>
        <begin position="39"/>
        <end position="72"/>
    </location>
</feature>
<dbReference type="AlphaFoldDB" id="A0A0H2WDC1"/>
<reference evidence="2 3" key="1">
    <citation type="journal article" date="2004" name="Proc. Natl. Acad. Sci. U.S.A.">
        <title>Structural flexibility in the Burkholderia mallei genome.</title>
        <authorList>
            <person name="Nierman W.C."/>
            <person name="DeShazer D."/>
            <person name="Kim H.S."/>
            <person name="Tettelin H."/>
            <person name="Nelson K.E."/>
            <person name="Feldblyum T."/>
            <person name="Ulrich R.L."/>
            <person name="Ronning C.M."/>
            <person name="Brinkac L.M."/>
            <person name="Daugherty S.C."/>
            <person name="Davidsen T.D."/>
            <person name="Deboy R.T."/>
            <person name="Dimitrov G."/>
            <person name="Dodson R.J."/>
            <person name="Durkin A.S."/>
            <person name="Gwinn M.L."/>
            <person name="Haft D.H."/>
            <person name="Khouri H."/>
            <person name="Kolonay J.F."/>
            <person name="Madupu R."/>
            <person name="Mohammoud Y."/>
            <person name="Nelson W.C."/>
            <person name="Radune D."/>
            <person name="Romero C.M."/>
            <person name="Sarria S."/>
            <person name="Selengut J."/>
            <person name="Shamblin C."/>
            <person name="Sullivan S.A."/>
            <person name="White O."/>
            <person name="Yu Y."/>
            <person name="Zafar N."/>
            <person name="Zhou L."/>
            <person name="Fraser C.M."/>
        </authorList>
    </citation>
    <scope>NUCLEOTIDE SEQUENCE [LARGE SCALE GENOMIC DNA]</scope>
    <source>
        <strain evidence="2 3">ATCC 23344</strain>
    </source>
</reference>
<keyword evidence="3" id="KW-1185">Reference proteome</keyword>
<dbReference type="KEGG" id="bma:BMAA1315"/>
<dbReference type="EMBL" id="CP000011">
    <property type="protein sequence ID" value="AAU46644.1"/>
    <property type="molecule type" value="Genomic_DNA"/>
</dbReference>
<protein>
    <submittedName>
        <fullName evidence="2">Uncharacterized protein</fullName>
    </submittedName>
</protein>
<feature type="compositionally biased region" description="Basic and acidic residues" evidence="1">
    <location>
        <begin position="39"/>
        <end position="52"/>
    </location>
</feature>
<organism evidence="2 3">
    <name type="scientific">Burkholderia mallei (strain ATCC 23344)</name>
    <dbReference type="NCBI Taxonomy" id="243160"/>
    <lineage>
        <taxon>Bacteria</taxon>
        <taxon>Pseudomonadati</taxon>
        <taxon>Pseudomonadota</taxon>
        <taxon>Betaproteobacteria</taxon>
        <taxon>Burkholderiales</taxon>
        <taxon>Burkholderiaceae</taxon>
        <taxon>Burkholderia</taxon>
        <taxon>pseudomallei group</taxon>
    </lineage>
</organism>
<evidence type="ECO:0000313" key="3">
    <source>
        <dbReference type="Proteomes" id="UP000006693"/>
    </source>
</evidence>
<evidence type="ECO:0000256" key="1">
    <source>
        <dbReference type="SAM" id="MobiDB-lite"/>
    </source>
</evidence>
<gene>
    <name evidence="2" type="ordered locus">BMAA1315</name>
</gene>
<dbReference type="HOGENOM" id="CLU_1977413_0_0_4"/>
<proteinExistence type="predicted"/>
<sequence length="130" mass="14933">MNAAVRNCRGERATDAITDTYRNVLTDFAADTRHDAARSARLEARRRSESAHVRASRASTRERLRPRRRSRRAPCAPWLFVPCAAQAARAHAGSHFLRIPYRCITAPPIIRRIEHRKNIDRRIDQPNQIA</sequence>
<accession>A0A0H2WDC1</accession>